<evidence type="ECO:0000313" key="2">
    <source>
        <dbReference type="Proteomes" id="UP000619260"/>
    </source>
</evidence>
<proteinExistence type="predicted"/>
<gene>
    <name evidence="1" type="ORF">Val02_51480</name>
</gene>
<dbReference type="Proteomes" id="UP000619260">
    <property type="component" value="Unassembled WGS sequence"/>
</dbReference>
<sequence length="184" mass="20482">MSKPVWLLDVDGVLNASRPGWGAAPRSGWAYSAGERWRIRWAPALVSRIRTLHRSGRVEIRWCTTWCHDADQIERLLDLPPFDRAWGGQLFGTEASVAKHAAARTVIDTGRPLIWTDDAEVPEEGPLVEELSGDGRGLLIKPKPYRGLQPEHLDEIEAFIEGLIDGRSGLESSHDRGRSAAQPF</sequence>
<dbReference type="RefSeq" id="WP_203901760.1">
    <property type="nucleotide sequence ID" value="NZ_BOPF01000020.1"/>
</dbReference>
<organism evidence="1 2">
    <name type="scientific">Virgisporangium aliadipatigenens</name>
    <dbReference type="NCBI Taxonomy" id="741659"/>
    <lineage>
        <taxon>Bacteria</taxon>
        <taxon>Bacillati</taxon>
        <taxon>Actinomycetota</taxon>
        <taxon>Actinomycetes</taxon>
        <taxon>Micromonosporales</taxon>
        <taxon>Micromonosporaceae</taxon>
        <taxon>Virgisporangium</taxon>
    </lineage>
</organism>
<evidence type="ECO:0000313" key="1">
    <source>
        <dbReference type="EMBL" id="GIJ48262.1"/>
    </source>
</evidence>
<dbReference type="EMBL" id="BOPF01000020">
    <property type="protein sequence ID" value="GIJ48262.1"/>
    <property type="molecule type" value="Genomic_DNA"/>
</dbReference>
<keyword evidence="2" id="KW-1185">Reference proteome</keyword>
<comment type="caution">
    <text evidence="1">The sequence shown here is derived from an EMBL/GenBank/DDBJ whole genome shotgun (WGS) entry which is preliminary data.</text>
</comment>
<name>A0A8J3YPU0_9ACTN</name>
<dbReference type="AlphaFoldDB" id="A0A8J3YPU0"/>
<protein>
    <submittedName>
        <fullName evidence="1">Uncharacterized protein</fullName>
    </submittedName>
</protein>
<accession>A0A8J3YPU0</accession>
<reference evidence="1" key="1">
    <citation type="submission" date="2021-01" db="EMBL/GenBank/DDBJ databases">
        <title>Whole genome shotgun sequence of Virgisporangium aliadipatigenens NBRC 105644.</title>
        <authorList>
            <person name="Komaki H."/>
            <person name="Tamura T."/>
        </authorList>
    </citation>
    <scope>NUCLEOTIDE SEQUENCE</scope>
    <source>
        <strain evidence="1">NBRC 105644</strain>
    </source>
</reference>